<keyword evidence="3" id="KW-0378">Hydrolase</keyword>
<reference evidence="11 12" key="1">
    <citation type="submission" date="2016-10" db="EMBL/GenBank/DDBJ databases">
        <title>Actinomyces aegypiusis sp. nov., isolated from the Aegypius monachus in Qinghai Tibet Plateau China.</title>
        <authorList>
            <person name="Wang Y."/>
        </authorList>
    </citation>
    <scope>NUCLEOTIDE SEQUENCE [LARGE SCALE GENOMIC DNA]</scope>
    <source>
        <strain evidence="11 12">VUL4_3</strain>
    </source>
</reference>
<name>A0A1D9MHY5_9ACTO</name>
<dbReference type="NCBIfam" id="NF038245">
    <property type="entry name" value="bile_salt_hydro"/>
    <property type="match status" value="1"/>
</dbReference>
<evidence type="ECO:0000259" key="10">
    <source>
        <dbReference type="Pfam" id="PF02275"/>
    </source>
</evidence>
<evidence type="ECO:0000256" key="1">
    <source>
        <dbReference type="ARBA" id="ARBA00004860"/>
    </source>
</evidence>
<dbReference type="InterPro" id="IPR052193">
    <property type="entry name" value="Peptidase_C59"/>
</dbReference>
<dbReference type="STRING" id="1912795.BK816_00220"/>
<dbReference type="CDD" id="cd00542">
    <property type="entry name" value="Ntn_PVA"/>
    <property type="match status" value="1"/>
</dbReference>
<dbReference type="InterPro" id="IPR029055">
    <property type="entry name" value="Ntn_hydrolases_N"/>
</dbReference>
<evidence type="ECO:0000313" key="11">
    <source>
        <dbReference type="EMBL" id="AOZ71907.1"/>
    </source>
</evidence>
<keyword evidence="12" id="KW-1185">Reference proteome</keyword>
<evidence type="ECO:0000256" key="3">
    <source>
        <dbReference type="ARBA" id="ARBA00022801"/>
    </source>
</evidence>
<sequence length="323" mass="35920">MCTALTLTGTNTTLFGRNLDLDLPFGQKVVVTPRNYPFKFRDGTKNNNHEALTGMATVIDGYPLYAEATNESGLSAAGLNFPGNATYHPTQDGSTNVAPFELIPYLLTNCQNLNQVRELLNNLNILDEPFAPNIPNSPLHWMIADHTGSLVIESMSDGLHWYENPLGVLTNNPPFPFHLENVKLFQNLTSAWPENTFAKDIPMQPVGVGFGTHGLPGDTSPASRLVKAAFERAAPNALDPEVNVSQFFHILESVAMVKGDTYNQADKPEYTIYSSCCDTNTGTYYYTTYQNRQITAVRLPEQLDTDQLYQFELVNEEQINFLN</sequence>
<organism evidence="11 12">
    <name type="scientific">Boudabousia tangfeifanii</name>
    <dbReference type="NCBI Taxonomy" id="1912795"/>
    <lineage>
        <taxon>Bacteria</taxon>
        <taxon>Bacillati</taxon>
        <taxon>Actinomycetota</taxon>
        <taxon>Actinomycetes</taxon>
        <taxon>Actinomycetales</taxon>
        <taxon>Actinomycetaceae</taxon>
        <taxon>Boudabousia</taxon>
    </lineage>
</organism>
<dbReference type="KEGG" id="avu:BK816_00220"/>
<comment type="similarity">
    <text evidence="2">Belongs to the peptidase C59 family.</text>
</comment>
<dbReference type="EMBL" id="CP017812">
    <property type="protein sequence ID" value="AOZ71907.1"/>
    <property type="molecule type" value="Genomic_DNA"/>
</dbReference>
<evidence type="ECO:0000256" key="2">
    <source>
        <dbReference type="ARBA" id="ARBA00006625"/>
    </source>
</evidence>
<proteinExistence type="inferred from homology"/>
<dbReference type="PANTHER" id="PTHR35527">
    <property type="entry name" value="CHOLOYLGLYCINE HYDROLASE"/>
    <property type="match status" value="1"/>
</dbReference>
<dbReference type="GO" id="GO:0006629">
    <property type="term" value="P:lipid metabolic process"/>
    <property type="evidence" value="ECO:0007669"/>
    <property type="project" value="UniProtKB-KW"/>
</dbReference>
<evidence type="ECO:0000256" key="4">
    <source>
        <dbReference type="ARBA" id="ARBA00023098"/>
    </source>
</evidence>
<dbReference type="AlphaFoldDB" id="A0A1D9MHY5"/>
<comment type="pathway">
    <text evidence="1">Lipid metabolism; bile acid biosynthesis.</text>
</comment>
<evidence type="ECO:0000256" key="7">
    <source>
        <dbReference type="ARBA" id="ARBA00044806"/>
    </source>
</evidence>
<evidence type="ECO:0000256" key="5">
    <source>
        <dbReference type="ARBA" id="ARBA00044769"/>
    </source>
</evidence>
<dbReference type="Proteomes" id="UP000176288">
    <property type="component" value="Chromosome"/>
</dbReference>
<dbReference type="Pfam" id="PF02275">
    <property type="entry name" value="CBAH"/>
    <property type="match status" value="1"/>
</dbReference>
<comment type="catalytic activity">
    <reaction evidence="9">
        <text>taurodeoxycholate + H2O = deoxycholate + taurine</text>
        <dbReference type="Rhea" id="RHEA:47556"/>
        <dbReference type="ChEBI" id="CHEBI:15377"/>
        <dbReference type="ChEBI" id="CHEBI:23614"/>
        <dbReference type="ChEBI" id="CHEBI:36261"/>
        <dbReference type="ChEBI" id="CHEBI:507393"/>
    </reaction>
    <physiologicalReaction direction="left-to-right" evidence="9">
        <dbReference type="Rhea" id="RHEA:47557"/>
    </physiologicalReaction>
</comment>
<dbReference type="InterPro" id="IPR029132">
    <property type="entry name" value="CBAH/NAAA_C"/>
</dbReference>
<gene>
    <name evidence="11" type="ORF">BK816_00220</name>
</gene>
<evidence type="ECO:0000256" key="6">
    <source>
        <dbReference type="ARBA" id="ARBA00044804"/>
    </source>
</evidence>
<dbReference type="SUPFAM" id="SSF56235">
    <property type="entry name" value="N-terminal nucleophile aminohydrolases (Ntn hydrolases)"/>
    <property type="match status" value="1"/>
</dbReference>
<dbReference type="InterPro" id="IPR047711">
    <property type="entry name" value="CBAH"/>
</dbReference>
<dbReference type="RefSeq" id="WP_071163373.1">
    <property type="nucleotide sequence ID" value="NZ_CP017812.1"/>
</dbReference>
<keyword evidence="4" id="KW-0443">Lipid metabolism</keyword>
<accession>A0A1D9MHY5</accession>
<dbReference type="OrthoDB" id="1265391at2"/>
<comment type="catalytic activity">
    <reaction evidence="8">
        <text>cholate + taurine = taurocholate + H2O</text>
        <dbReference type="Rhea" id="RHEA:47108"/>
        <dbReference type="ChEBI" id="CHEBI:15377"/>
        <dbReference type="ChEBI" id="CHEBI:29747"/>
        <dbReference type="ChEBI" id="CHEBI:36257"/>
        <dbReference type="ChEBI" id="CHEBI:507393"/>
    </reaction>
    <physiologicalReaction direction="right-to-left" evidence="8">
        <dbReference type="Rhea" id="RHEA:47110"/>
    </physiologicalReaction>
</comment>
<evidence type="ECO:0000256" key="8">
    <source>
        <dbReference type="ARBA" id="ARBA00047285"/>
    </source>
</evidence>
<feature type="domain" description="Choloylglycine hydrolase/NAAA C-terminal" evidence="10">
    <location>
        <begin position="2"/>
        <end position="307"/>
    </location>
</feature>
<evidence type="ECO:0000256" key="9">
    <source>
        <dbReference type="ARBA" id="ARBA00048897"/>
    </source>
</evidence>
<dbReference type="Gene3D" id="3.60.60.10">
    <property type="entry name" value="Penicillin V Acylase, Chain A"/>
    <property type="match status" value="1"/>
</dbReference>
<dbReference type="PANTHER" id="PTHR35527:SF2">
    <property type="entry name" value="HYDROLASE"/>
    <property type="match status" value="1"/>
</dbReference>
<dbReference type="EC" id="3.5.1.24" evidence="5"/>
<evidence type="ECO:0000313" key="12">
    <source>
        <dbReference type="Proteomes" id="UP000176288"/>
    </source>
</evidence>
<protein>
    <recommendedName>
        <fullName evidence="5">choloylglycine hydrolase</fullName>
        <ecNumber evidence="5">3.5.1.24</ecNumber>
    </recommendedName>
    <alternativeName>
        <fullName evidence="6">Bile salt hydrolase</fullName>
    </alternativeName>
    <alternativeName>
        <fullName evidence="7">Choloylglycine hydrolase</fullName>
    </alternativeName>
</protein>
<dbReference type="GO" id="GO:0045302">
    <property type="term" value="F:choloylglycine hydrolase activity"/>
    <property type="evidence" value="ECO:0007669"/>
    <property type="project" value="UniProtKB-EC"/>
</dbReference>